<keyword evidence="2" id="KW-0472">Membrane</keyword>
<gene>
    <name evidence="3" type="primary">ytzI</name>
    <name evidence="3" type="ORF">ACFSBH_03405</name>
</gene>
<evidence type="ECO:0000313" key="4">
    <source>
        <dbReference type="Proteomes" id="UP001597221"/>
    </source>
</evidence>
<dbReference type="RefSeq" id="WP_251513723.1">
    <property type="nucleotide sequence ID" value="NZ_JAMBON010000012.1"/>
</dbReference>
<keyword evidence="4" id="KW-1185">Reference proteome</keyword>
<dbReference type="InterPro" id="IPR047753">
    <property type="entry name" value="YtzI-like"/>
</dbReference>
<dbReference type="Proteomes" id="UP001597221">
    <property type="component" value="Unassembled WGS sequence"/>
</dbReference>
<dbReference type="NCBIfam" id="NF033232">
    <property type="entry name" value="small_YtzI"/>
    <property type="match status" value="1"/>
</dbReference>
<accession>A0ABW4HPW6</accession>
<feature type="transmembrane region" description="Helical" evidence="2">
    <location>
        <begin position="6"/>
        <end position="26"/>
    </location>
</feature>
<reference evidence="4" key="1">
    <citation type="journal article" date="2019" name="Int. J. Syst. Evol. Microbiol.">
        <title>The Global Catalogue of Microorganisms (GCM) 10K type strain sequencing project: providing services to taxonomists for standard genome sequencing and annotation.</title>
        <authorList>
            <consortium name="The Broad Institute Genomics Platform"/>
            <consortium name="The Broad Institute Genome Sequencing Center for Infectious Disease"/>
            <person name="Wu L."/>
            <person name="Ma J."/>
        </authorList>
    </citation>
    <scope>NUCLEOTIDE SEQUENCE [LARGE SCALE GENOMIC DNA]</scope>
    <source>
        <strain evidence="4">CGMCC 1.12376</strain>
    </source>
</reference>
<sequence>MGAYVAVVAASIVLIIMVVVGSLITINKGYGYKHSVDPLPEDEEERNSKKNES</sequence>
<organism evidence="3 4">
    <name type="scientific">Oceanobacillus luteolus</name>
    <dbReference type="NCBI Taxonomy" id="1274358"/>
    <lineage>
        <taxon>Bacteria</taxon>
        <taxon>Bacillati</taxon>
        <taxon>Bacillota</taxon>
        <taxon>Bacilli</taxon>
        <taxon>Bacillales</taxon>
        <taxon>Bacillaceae</taxon>
        <taxon>Oceanobacillus</taxon>
    </lineage>
</organism>
<keyword evidence="2" id="KW-0812">Transmembrane</keyword>
<evidence type="ECO:0000256" key="1">
    <source>
        <dbReference type="SAM" id="MobiDB-lite"/>
    </source>
</evidence>
<keyword evidence="2" id="KW-1133">Transmembrane helix</keyword>
<feature type="region of interest" description="Disordered" evidence="1">
    <location>
        <begin position="30"/>
        <end position="53"/>
    </location>
</feature>
<evidence type="ECO:0000256" key="2">
    <source>
        <dbReference type="SAM" id="Phobius"/>
    </source>
</evidence>
<dbReference type="EMBL" id="JBHUDE010000011">
    <property type="protein sequence ID" value="MFD1606710.1"/>
    <property type="molecule type" value="Genomic_DNA"/>
</dbReference>
<proteinExistence type="predicted"/>
<evidence type="ECO:0000313" key="3">
    <source>
        <dbReference type="EMBL" id="MFD1606710.1"/>
    </source>
</evidence>
<protein>
    <submittedName>
        <fullName evidence="3">YtzI protein</fullName>
    </submittedName>
</protein>
<comment type="caution">
    <text evidence="3">The sequence shown here is derived from an EMBL/GenBank/DDBJ whole genome shotgun (WGS) entry which is preliminary data.</text>
</comment>
<name>A0ABW4HPW6_9BACI</name>